<organism evidence="3 5">
    <name type="scientific">Mycobacterium kubicae</name>
    <dbReference type="NCBI Taxonomy" id="120959"/>
    <lineage>
        <taxon>Bacteria</taxon>
        <taxon>Bacillati</taxon>
        <taxon>Actinomycetota</taxon>
        <taxon>Actinomycetes</taxon>
        <taxon>Mycobacteriales</taxon>
        <taxon>Mycobacteriaceae</taxon>
        <taxon>Mycobacterium</taxon>
        <taxon>Mycobacterium simiae complex</taxon>
    </lineage>
</organism>
<dbReference type="InterPro" id="IPR000182">
    <property type="entry name" value="GNAT_dom"/>
</dbReference>
<dbReference type="Proteomes" id="UP000663583">
    <property type="component" value="Chromosome"/>
</dbReference>
<gene>
    <name evidence="3" type="ORF">I2456_10695</name>
    <name evidence="2" type="ORF">MKUB_20070</name>
</gene>
<evidence type="ECO:0000313" key="3">
    <source>
        <dbReference type="EMBL" id="QPI39865.1"/>
    </source>
</evidence>
<keyword evidence="4" id="KW-1185">Reference proteome</keyword>
<dbReference type="SUPFAM" id="SSF55729">
    <property type="entry name" value="Acyl-CoA N-acyltransferases (Nat)"/>
    <property type="match status" value="1"/>
</dbReference>
<evidence type="ECO:0000313" key="2">
    <source>
        <dbReference type="EMBL" id="GFG64517.1"/>
    </source>
</evidence>
<dbReference type="InterPro" id="IPR016181">
    <property type="entry name" value="Acyl_CoA_acyltransferase"/>
</dbReference>
<dbReference type="Proteomes" id="UP000465306">
    <property type="component" value="Unassembled WGS sequence"/>
</dbReference>
<dbReference type="PROSITE" id="PS51186">
    <property type="entry name" value="GNAT"/>
    <property type="match status" value="1"/>
</dbReference>
<dbReference type="AlphaFoldDB" id="A0AAX1JH29"/>
<accession>A0AAX1JH29</accession>
<sequence>MTDFPPDHITGPRLLLRPPALEDADAIYDRIASDPEVTRFLLWSPHPDVAETRRVIINQLLKNNHERSWVITLRNSGDVVGLISCRRQVPHSVEVGYCLSRQWWDKGVMSEALNALVAELANDPRVFRIWATCHVDNARSARLLQRAGFALEGRLVRHAVYPTMGVEPHDSLLYARILR</sequence>
<name>A0AAX1JH29_9MYCO</name>
<dbReference type="GO" id="GO:0016747">
    <property type="term" value="F:acyltransferase activity, transferring groups other than amino-acyl groups"/>
    <property type="evidence" value="ECO:0007669"/>
    <property type="project" value="InterPro"/>
</dbReference>
<reference evidence="2" key="2">
    <citation type="submission" date="2020-02" db="EMBL/GenBank/DDBJ databases">
        <authorList>
            <person name="Matsumoto Y."/>
            <person name="Kinjo T."/>
            <person name="Motooka D."/>
            <person name="Nabeya D."/>
            <person name="Jung N."/>
            <person name="Uechi K."/>
            <person name="Horii T."/>
            <person name="Iida T."/>
            <person name="Fujita J."/>
            <person name="Nakamura S."/>
        </authorList>
    </citation>
    <scope>NUCLEOTIDE SEQUENCE</scope>
    <source>
        <strain evidence="2">JCM 13573</strain>
    </source>
</reference>
<protein>
    <submittedName>
        <fullName evidence="2 3">N-acetyltransferase</fullName>
    </submittedName>
</protein>
<proteinExistence type="predicted"/>
<evidence type="ECO:0000259" key="1">
    <source>
        <dbReference type="PROSITE" id="PS51186"/>
    </source>
</evidence>
<evidence type="ECO:0000313" key="5">
    <source>
        <dbReference type="Proteomes" id="UP000663583"/>
    </source>
</evidence>
<dbReference type="InterPro" id="IPR051531">
    <property type="entry name" value="N-acetyltransferase"/>
</dbReference>
<feature type="domain" description="N-acetyltransferase" evidence="1">
    <location>
        <begin position="14"/>
        <end position="167"/>
    </location>
</feature>
<evidence type="ECO:0000313" key="4">
    <source>
        <dbReference type="Proteomes" id="UP000465306"/>
    </source>
</evidence>
<dbReference type="PANTHER" id="PTHR43792">
    <property type="entry name" value="GNAT FAMILY, PUTATIVE (AFU_ORTHOLOGUE AFUA_3G00765)-RELATED-RELATED"/>
    <property type="match status" value="1"/>
</dbReference>
<dbReference type="Pfam" id="PF13302">
    <property type="entry name" value="Acetyltransf_3"/>
    <property type="match status" value="1"/>
</dbReference>
<reference evidence="2 4" key="1">
    <citation type="journal article" date="2019" name="Emerg. Microbes Infect.">
        <title>Comprehensive subspecies identification of 175 nontuberculous mycobacteria species based on 7547 genomic profiles.</title>
        <authorList>
            <person name="Matsumoto Y."/>
            <person name="Kinjo T."/>
            <person name="Motooka D."/>
            <person name="Nabeya D."/>
            <person name="Jung N."/>
            <person name="Uechi K."/>
            <person name="Horii T."/>
            <person name="Iida T."/>
            <person name="Fujita J."/>
            <person name="Nakamura S."/>
        </authorList>
    </citation>
    <scope>NUCLEOTIDE SEQUENCE [LARGE SCALE GENOMIC DNA]</scope>
    <source>
        <strain evidence="2 4">JCM 13573</strain>
    </source>
</reference>
<reference evidence="3" key="3">
    <citation type="submission" date="2020-11" db="EMBL/GenBank/DDBJ databases">
        <title>Intraspecies plasmid and genomic variation of Mycobacterium kubicae revealed by the complete genome sequences of two clinical isolates.</title>
        <authorList>
            <person name="Hendrix J.R."/>
            <person name="Epperson L.E."/>
            <person name="Honda J.R."/>
            <person name="Strong M."/>
        </authorList>
    </citation>
    <scope>NUCLEOTIDE SEQUENCE</scope>
    <source>
        <strain evidence="3">JCM 13573</strain>
    </source>
</reference>
<dbReference type="EMBL" id="CP065047">
    <property type="protein sequence ID" value="QPI39865.1"/>
    <property type="molecule type" value="Genomic_DNA"/>
</dbReference>
<dbReference type="EMBL" id="BLKU01000003">
    <property type="protein sequence ID" value="GFG64517.1"/>
    <property type="molecule type" value="Genomic_DNA"/>
</dbReference>
<dbReference type="KEGG" id="mku:I2456_10695"/>
<dbReference type="RefSeq" id="WP_085072999.1">
    <property type="nucleotide sequence ID" value="NZ_BLKU01000003.1"/>
</dbReference>
<dbReference type="Gene3D" id="3.40.630.30">
    <property type="match status" value="1"/>
</dbReference>